<evidence type="ECO:0000256" key="5">
    <source>
        <dbReference type="ARBA" id="ARBA00023163"/>
    </source>
</evidence>
<evidence type="ECO:0000256" key="4">
    <source>
        <dbReference type="ARBA" id="ARBA00023125"/>
    </source>
</evidence>
<dbReference type="InterPro" id="IPR007219">
    <property type="entry name" value="XnlR_reg_dom"/>
</dbReference>
<evidence type="ECO:0000313" key="8">
    <source>
        <dbReference type="EMBL" id="KAL2785369.1"/>
    </source>
</evidence>
<protein>
    <submittedName>
        <fullName evidence="8">Fungal-specific transcription factor domain-containing protein</fullName>
    </submittedName>
</protein>
<reference evidence="8 9" key="1">
    <citation type="submission" date="2024-07" db="EMBL/GenBank/DDBJ databases">
        <title>Section-level genome sequencing and comparative genomics of Aspergillus sections Usti and Cavernicolus.</title>
        <authorList>
            <consortium name="Lawrence Berkeley National Laboratory"/>
            <person name="Nybo J.L."/>
            <person name="Vesth T.C."/>
            <person name="Theobald S."/>
            <person name="Frisvad J.C."/>
            <person name="Larsen T.O."/>
            <person name="Kjaerboelling I."/>
            <person name="Rothschild-Mancinelli K."/>
            <person name="Lyhne E.K."/>
            <person name="Kogle M.E."/>
            <person name="Barry K."/>
            <person name="Clum A."/>
            <person name="Na H."/>
            <person name="Ledsgaard L."/>
            <person name="Lin J."/>
            <person name="Lipzen A."/>
            <person name="Kuo A."/>
            <person name="Riley R."/>
            <person name="Mondo S."/>
            <person name="Labutti K."/>
            <person name="Haridas S."/>
            <person name="Pangalinan J."/>
            <person name="Salamov A.A."/>
            <person name="Simmons B.A."/>
            <person name="Magnuson J.K."/>
            <person name="Chen J."/>
            <person name="Drula E."/>
            <person name="Henrissat B."/>
            <person name="Wiebenga A."/>
            <person name="Lubbers R.J."/>
            <person name="Gomes A.C."/>
            <person name="Makela M.R."/>
            <person name="Stajich J."/>
            <person name="Grigoriev I.V."/>
            <person name="Mortensen U.H."/>
            <person name="De Vries R.P."/>
            <person name="Baker S.E."/>
            <person name="Andersen M.R."/>
        </authorList>
    </citation>
    <scope>NUCLEOTIDE SEQUENCE [LARGE SCALE GENOMIC DNA]</scope>
    <source>
        <strain evidence="8 9">CBS 209.92</strain>
    </source>
</reference>
<comment type="caution">
    <text evidence="8">The sequence shown here is derived from an EMBL/GenBank/DDBJ whole genome shotgun (WGS) entry which is preliminary data.</text>
</comment>
<evidence type="ECO:0000313" key="9">
    <source>
        <dbReference type="Proteomes" id="UP001610563"/>
    </source>
</evidence>
<evidence type="ECO:0000256" key="6">
    <source>
        <dbReference type="ARBA" id="ARBA00023242"/>
    </source>
</evidence>
<dbReference type="Proteomes" id="UP001610563">
    <property type="component" value="Unassembled WGS sequence"/>
</dbReference>
<feature type="domain" description="Zn(2)-C6 fungal-type" evidence="7">
    <location>
        <begin position="86"/>
        <end position="116"/>
    </location>
</feature>
<keyword evidence="2" id="KW-0479">Metal-binding</keyword>
<dbReference type="EMBL" id="JBFTWV010000146">
    <property type="protein sequence ID" value="KAL2785369.1"/>
    <property type="molecule type" value="Genomic_DNA"/>
</dbReference>
<dbReference type="SMART" id="SM00066">
    <property type="entry name" value="GAL4"/>
    <property type="match status" value="1"/>
</dbReference>
<keyword evidence="4" id="KW-0238">DNA-binding</keyword>
<dbReference type="InterPro" id="IPR050815">
    <property type="entry name" value="TF_fung"/>
</dbReference>
<dbReference type="PANTHER" id="PTHR47338">
    <property type="entry name" value="ZN(II)2CYS6 TRANSCRIPTION FACTOR (EUROFUNG)-RELATED"/>
    <property type="match status" value="1"/>
</dbReference>
<keyword evidence="3" id="KW-0805">Transcription regulation</keyword>
<gene>
    <name evidence="8" type="ORF">BJX66DRAFT_60542</name>
</gene>
<proteinExistence type="predicted"/>
<dbReference type="Pfam" id="PF04082">
    <property type="entry name" value="Fungal_trans"/>
    <property type="match status" value="1"/>
</dbReference>
<keyword evidence="9" id="KW-1185">Reference proteome</keyword>
<organism evidence="8 9">
    <name type="scientific">Aspergillus keveii</name>
    <dbReference type="NCBI Taxonomy" id="714993"/>
    <lineage>
        <taxon>Eukaryota</taxon>
        <taxon>Fungi</taxon>
        <taxon>Dikarya</taxon>
        <taxon>Ascomycota</taxon>
        <taxon>Pezizomycotina</taxon>
        <taxon>Eurotiomycetes</taxon>
        <taxon>Eurotiomycetidae</taxon>
        <taxon>Eurotiales</taxon>
        <taxon>Aspergillaceae</taxon>
        <taxon>Aspergillus</taxon>
        <taxon>Aspergillus subgen. Nidulantes</taxon>
    </lineage>
</organism>
<dbReference type="PANTHER" id="PTHR47338:SF20">
    <property type="entry name" value="ZN(II)2CYS6 TRANSCRIPTION FACTOR (EUROFUNG)"/>
    <property type="match status" value="1"/>
</dbReference>
<dbReference type="CDD" id="cd12148">
    <property type="entry name" value="fungal_TF_MHR"/>
    <property type="match status" value="1"/>
</dbReference>
<keyword evidence="5" id="KW-0804">Transcription</keyword>
<dbReference type="InterPro" id="IPR036864">
    <property type="entry name" value="Zn2-C6_fun-type_DNA-bd_sf"/>
</dbReference>
<dbReference type="Pfam" id="PF00172">
    <property type="entry name" value="Zn_clus"/>
    <property type="match status" value="1"/>
</dbReference>
<dbReference type="PROSITE" id="PS50048">
    <property type="entry name" value="ZN2_CY6_FUNGAL_2"/>
    <property type="match status" value="1"/>
</dbReference>
<evidence type="ECO:0000256" key="2">
    <source>
        <dbReference type="ARBA" id="ARBA00022723"/>
    </source>
</evidence>
<comment type="subcellular location">
    <subcellularLocation>
        <location evidence="1">Nucleus</location>
    </subcellularLocation>
</comment>
<sequence length="579" mass="64967">MAGDQYTILAAAVDGVYPPSSVYRDGSQLRELKPAYDGGPMGDLSVRESSSHSSYGLSTTYSDLKVMNVMNGDDTTASAPLYSANACACCRSQKRRCDKKFPSCSRCTRMKTNCTYHWEQWGPHFNPQLSLADFLLFHIPVTGDHMWLPGTLESLEPYQQNIQARALNIDRFFGGLVMTTMVEHSQSLAGALDSYFGNIHPWLPIIHEQTFRTRTFHLGTSPEAEVALIFLVMLLLLETQRQDIGKESQLYNLSRYLFSFLQMSRSPSLELVQAGLLLAVYELGSGRSQAASLTIGTCARVGYVLRLNVDDPRLPEGHMSWVRSEEQRRVWLGVYMVDRLIHQVECTPSTPHAVEEPPLTYRLPIDDREWDRSPESPSRGFFQPSFSTPIHIPLCYFAREIQAVRILGQVQMLSRIEDPELLRQQMDGLDGALMQFMHRLFEQTPGSWEVLCGANATALMSALLLHKTRLTVETQTQPNSPDSYTIPPSPATDRSIFALCSIINMVRDICAKFSALDSHKKLRCVPLPSLICTGETARVAIWLNRTLPGSSIDVEPFRVVIAYAARSWGVAGDYLRHFG</sequence>
<evidence type="ECO:0000256" key="1">
    <source>
        <dbReference type="ARBA" id="ARBA00004123"/>
    </source>
</evidence>
<keyword evidence="6" id="KW-0539">Nucleus</keyword>
<evidence type="ECO:0000259" key="7">
    <source>
        <dbReference type="PROSITE" id="PS50048"/>
    </source>
</evidence>
<dbReference type="SUPFAM" id="SSF57701">
    <property type="entry name" value="Zn2/Cys6 DNA-binding domain"/>
    <property type="match status" value="1"/>
</dbReference>
<dbReference type="CDD" id="cd00067">
    <property type="entry name" value="GAL4"/>
    <property type="match status" value="1"/>
</dbReference>
<dbReference type="Gene3D" id="4.10.240.10">
    <property type="entry name" value="Zn(2)-C6 fungal-type DNA-binding domain"/>
    <property type="match status" value="1"/>
</dbReference>
<name>A0ABR4FQ64_9EURO</name>
<dbReference type="InterPro" id="IPR001138">
    <property type="entry name" value="Zn2Cys6_DnaBD"/>
</dbReference>
<accession>A0ABR4FQ64</accession>
<evidence type="ECO:0000256" key="3">
    <source>
        <dbReference type="ARBA" id="ARBA00023015"/>
    </source>
</evidence>
<dbReference type="PROSITE" id="PS00463">
    <property type="entry name" value="ZN2_CY6_FUNGAL_1"/>
    <property type="match status" value="1"/>
</dbReference>